<dbReference type="Proteomes" id="UP000314294">
    <property type="component" value="Unassembled WGS sequence"/>
</dbReference>
<evidence type="ECO:0000313" key="2">
    <source>
        <dbReference type="Proteomes" id="UP000314294"/>
    </source>
</evidence>
<gene>
    <name evidence="1" type="ORF">EYF80_020644</name>
</gene>
<comment type="caution">
    <text evidence="1">The sequence shown here is derived from an EMBL/GenBank/DDBJ whole genome shotgun (WGS) entry which is preliminary data.</text>
</comment>
<proteinExistence type="predicted"/>
<accession>A0A4Z2HU21</accession>
<dbReference type="AlphaFoldDB" id="A0A4Z2HU21"/>
<dbReference type="EMBL" id="SRLO01000179">
    <property type="protein sequence ID" value="TNN69177.1"/>
    <property type="molecule type" value="Genomic_DNA"/>
</dbReference>
<organism evidence="1 2">
    <name type="scientific">Liparis tanakae</name>
    <name type="common">Tanaka's snailfish</name>
    <dbReference type="NCBI Taxonomy" id="230148"/>
    <lineage>
        <taxon>Eukaryota</taxon>
        <taxon>Metazoa</taxon>
        <taxon>Chordata</taxon>
        <taxon>Craniata</taxon>
        <taxon>Vertebrata</taxon>
        <taxon>Euteleostomi</taxon>
        <taxon>Actinopterygii</taxon>
        <taxon>Neopterygii</taxon>
        <taxon>Teleostei</taxon>
        <taxon>Neoteleostei</taxon>
        <taxon>Acanthomorphata</taxon>
        <taxon>Eupercaria</taxon>
        <taxon>Perciformes</taxon>
        <taxon>Cottioidei</taxon>
        <taxon>Cottales</taxon>
        <taxon>Liparidae</taxon>
        <taxon>Liparis</taxon>
    </lineage>
</organism>
<evidence type="ECO:0000313" key="1">
    <source>
        <dbReference type="EMBL" id="TNN69177.1"/>
    </source>
</evidence>
<reference evidence="1 2" key="1">
    <citation type="submission" date="2019-03" db="EMBL/GenBank/DDBJ databases">
        <title>First draft genome of Liparis tanakae, snailfish: a comprehensive survey of snailfish specific genes.</title>
        <authorList>
            <person name="Kim W."/>
            <person name="Song I."/>
            <person name="Jeong J.-H."/>
            <person name="Kim D."/>
            <person name="Kim S."/>
            <person name="Ryu S."/>
            <person name="Song J.Y."/>
            <person name="Lee S.K."/>
        </authorList>
    </citation>
    <scope>NUCLEOTIDE SEQUENCE [LARGE SCALE GENOMIC DNA]</scope>
    <source>
        <tissue evidence="1">Muscle</tissue>
    </source>
</reference>
<name>A0A4Z2HU21_9TELE</name>
<protein>
    <submittedName>
        <fullName evidence="1">Uncharacterized protein</fullName>
    </submittedName>
</protein>
<sequence length="97" mass="11364">MKTDLWKAKQKVKAVILQWDEDRSSFQVPPSNRQRYQRLLPCCGGERKRFFPNQRSGTRFQRFSQCDLIPVTAASPHYQEVTQISDKTPRAPDKEPL</sequence>
<keyword evidence="2" id="KW-1185">Reference proteome</keyword>